<dbReference type="PANTHER" id="PTHR38811:SF1">
    <property type="entry name" value="UPF0284 PROTEIN SLL1500"/>
    <property type="match status" value="1"/>
</dbReference>
<dbReference type="NCBIfam" id="NF003371">
    <property type="entry name" value="PRK04447.1-4"/>
    <property type="match status" value="1"/>
</dbReference>
<dbReference type="AlphaFoldDB" id="A0A830FKS4"/>
<keyword evidence="3" id="KW-1185">Reference proteome</keyword>
<dbReference type="HAMAP" id="MF_01086">
    <property type="entry name" value="UPF0284"/>
    <property type="match status" value="1"/>
</dbReference>
<dbReference type="GO" id="GO:0008939">
    <property type="term" value="F:nicotinate-nucleotide-dimethylbenzimidazole phosphoribosyltransferase activity"/>
    <property type="evidence" value="ECO:0007669"/>
    <property type="project" value="InterPro"/>
</dbReference>
<evidence type="ECO:0000313" key="2">
    <source>
        <dbReference type="EMBL" id="GGL65698.1"/>
    </source>
</evidence>
<dbReference type="NCBIfam" id="NF003372">
    <property type="entry name" value="PRK04447.1-5"/>
    <property type="match status" value="1"/>
</dbReference>
<dbReference type="CDD" id="cd02439">
    <property type="entry name" value="DMB-PRT_CobT"/>
    <property type="match status" value="1"/>
</dbReference>
<reference evidence="2" key="2">
    <citation type="submission" date="2020-09" db="EMBL/GenBank/DDBJ databases">
        <authorList>
            <person name="Sun Q."/>
            <person name="Ohkuma M."/>
        </authorList>
    </citation>
    <scope>NUCLEOTIDE SEQUENCE</scope>
    <source>
        <strain evidence="2">JCM 19596</strain>
    </source>
</reference>
<sequence>MTVLLVAGNTETATIDGISAAGATPELMAQTPAADAELLAYGRPVFAPHVPVSPDGCPTPGLVTRAVRELVGFDAVTLDAGLAARTAAPAVRLGDRPGGDIRTPEPVPNAPQIFDAAAEYACGHPDTRLVVGETIPGGTTTALGVLRALGEEYGVSSSLPTNPLALKREVVAAGLDASDLAPGDLAGDPIEAVRRMGDPTLAATAGLVDGALDAGKNVTVAGGTQMLAAATLVRHRGVREEFTLATTSFVADDDTVDLDAAAADLGLDLRVSDPGFERTDHVATEHYLAGVAKEGVGMGGALHLAREANIPMADVRARLVERYDDLVGEERGGLDGA</sequence>
<dbReference type="InterPro" id="IPR002805">
    <property type="entry name" value="Nict_dMeBzImd_PRibTrfase_arc"/>
</dbReference>
<dbReference type="SUPFAM" id="SSF52733">
    <property type="entry name" value="Nicotinate mononucleotide:5,6-dimethylbenzimidazole phosphoribosyltransferase (CobT)"/>
    <property type="match status" value="1"/>
</dbReference>
<dbReference type="Proteomes" id="UP000607197">
    <property type="component" value="Unassembled WGS sequence"/>
</dbReference>
<organism evidence="2 3">
    <name type="scientific">Halocalculus aciditolerans</name>
    <dbReference type="NCBI Taxonomy" id="1383812"/>
    <lineage>
        <taxon>Archaea</taxon>
        <taxon>Methanobacteriati</taxon>
        <taxon>Methanobacteriota</taxon>
        <taxon>Stenosarchaea group</taxon>
        <taxon>Halobacteria</taxon>
        <taxon>Halobacteriales</taxon>
        <taxon>Halobacteriaceae</taxon>
        <taxon>Halocalculus</taxon>
    </lineage>
</organism>
<comment type="caution">
    <text evidence="2">The sequence shown here is derived from an EMBL/GenBank/DDBJ whole genome shotgun (WGS) entry which is preliminary data.</text>
</comment>
<comment type="similarity">
    <text evidence="1">Belongs to the UPF0284 family.</text>
</comment>
<evidence type="ECO:0000256" key="1">
    <source>
        <dbReference type="HAMAP-Rule" id="MF_01086"/>
    </source>
</evidence>
<dbReference type="RefSeq" id="WP_188979303.1">
    <property type="nucleotide sequence ID" value="NZ_BMPG01000003.1"/>
</dbReference>
<dbReference type="OrthoDB" id="9136at2157"/>
<reference evidence="2" key="1">
    <citation type="journal article" date="2014" name="Int. J. Syst. Evol. Microbiol.">
        <title>Complete genome sequence of Corynebacterium casei LMG S-19264T (=DSM 44701T), isolated from a smear-ripened cheese.</title>
        <authorList>
            <consortium name="US DOE Joint Genome Institute (JGI-PGF)"/>
            <person name="Walter F."/>
            <person name="Albersmeier A."/>
            <person name="Kalinowski J."/>
            <person name="Ruckert C."/>
        </authorList>
    </citation>
    <scope>NUCLEOTIDE SEQUENCE</scope>
    <source>
        <strain evidence="2">JCM 19596</strain>
    </source>
</reference>
<gene>
    <name evidence="2" type="ORF">GCM10009039_24450</name>
</gene>
<protein>
    <recommendedName>
        <fullName evidence="1">UPF0284 protein GCM10009039_24450</fullName>
    </recommendedName>
</protein>
<accession>A0A830FKS4</accession>
<name>A0A830FKS4_9EURY</name>
<dbReference type="EMBL" id="BMPG01000003">
    <property type="protein sequence ID" value="GGL65698.1"/>
    <property type="molecule type" value="Genomic_DNA"/>
</dbReference>
<dbReference type="Gene3D" id="3.40.50.10210">
    <property type="match status" value="1"/>
</dbReference>
<evidence type="ECO:0000313" key="3">
    <source>
        <dbReference type="Proteomes" id="UP000607197"/>
    </source>
</evidence>
<dbReference type="InterPro" id="IPR003200">
    <property type="entry name" value="Nict_dMeBzImd_PRibTrfase"/>
</dbReference>
<dbReference type="PANTHER" id="PTHR38811">
    <property type="match status" value="1"/>
</dbReference>
<dbReference type="InterPro" id="IPR036087">
    <property type="entry name" value="Nict_dMeBzImd_PRibTrfase_sf"/>
</dbReference>
<proteinExistence type="inferred from homology"/>